<dbReference type="OrthoDB" id="5422162at2"/>
<sequence>MCEANAYMVKDGEETLLMESVDLVEPEADGTFRLVGIFGDQITIKGKIRRMNLVDHRILFEP</sequence>
<gene>
    <name evidence="1" type="ORF">DSCA_25630</name>
</gene>
<evidence type="ECO:0000313" key="2">
    <source>
        <dbReference type="Proteomes" id="UP000427906"/>
    </source>
</evidence>
<keyword evidence="2" id="KW-1185">Reference proteome</keyword>
<name>A0A5K7YJD3_9BACT</name>
<dbReference type="RefSeq" id="WP_155316767.1">
    <property type="nucleotide sequence ID" value="NZ_AP021874.1"/>
</dbReference>
<reference evidence="1 2" key="1">
    <citation type="submission" date="2019-11" db="EMBL/GenBank/DDBJ databases">
        <title>Comparative genomics of hydrocarbon-degrading Desulfosarcina strains.</title>
        <authorList>
            <person name="Watanabe M."/>
            <person name="Kojima H."/>
            <person name="Fukui M."/>
        </authorList>
    </citation>
    <scope>NUCLEOTIDE SEQUENCE [LARGE SCALE GENOMIC DNA]</scope>
    <source>
        <strain evidence="1 2">PL12</strain>
    </source>
</reference>
<evidence type="ECO:0000313" key="1">
    <source>
        <dbReference type="EMBL" id="BBO68633.1"/>
    </source>
</evidence>
<dbReference type="AlphaFoldDB" id="A0A5K7YJD3"/>
<dbReference type="Pfam" id="PF10133">
    <property type="entry name" value="CooT"/>
    <property type="match status" value="1"/>
</dbReference>
<dbReference type="KEGG" id="dalk:DSCA_25630"/>
<organism evidence="1 2">
    <name type="scientific">Desulfosarcina alkanivorans</name>
    <dbReference type="NCBI Taxonomy" id="571177"/>
    <lineage>
        <taxon>Bacteria</taxon>
        <taxon>Pseudomonadati</taxon>
        <taxon>Thermodesulfobacteriota</taxon>
        <taxon>Desulfobacteria</taxon>
        <taxon>Desulfobacterales</taxon>
        <taxon>Desulfosarcinaceae</taxon>
        <taxon>Desulfosarcina</taxon>
    </lineage>
</organism>
<protein>
    <submittedName>
        <fullName evidence="1">RNA-binding protein</fullName>
    </submittedName>
</protein>
<dbReference type="EMBL" id="AP021874">
    <property type="protein sequence ID" value="BBO68633.1"/>
    <property type="molecule type" value="Genomic_DNA"/>
</dbReference>
<dbReference type="InterPro" id="IPR019300">
    <property type="entry name" value="CooT"/>
</dbReference>
<proteinExistence type="predicted"/>
<accession>A0A5K7YJD3</accession>
<dbReference type="Proteomes" id="UP000427906">
    <property type="component" value="Chromosome"/>
</dbReference>